<gene>
    <name evidence="1" type="ORF">C8J30_101640</name>
</gene>
<keyword evidence="2" id="KW-1185">Reference proteome</keyword>
<proteinExistence type="predicted"/>
<evidence type="ECO:0000313" key="1">
    <source>
        <dbReference type="EMBL" id="PYF13251.1"/>
    </source>
</evidence>
<evidence type="ECO:0000313" key="2">
    <source>
        <dbReference type="Proteomes" id="UP000247727"/>
    </source>
</evidence>
<accession>A0A318UBC8</accession>
<dbReference type="RefSeq" id="WP_146227855.1">
    <property type="nucleotide sequence ID" value="NZ_QJTK01000001.1"/>
</dbReference>
<comment type="caution">
    <text evidence="1">The sequence shown here is derived from an EMBL/GenBank/DDBJ whole genome shotgun (WGS) entry which is preliminary data.</text>
</comment>
<sequence length="77" mass="8243">MEFRIAALILLGLTLGILNARHELPAPLARVMPDFGRNTPVQISDGLEVSRSVFDPVALPSILSIGHGHAAKFLSVN</sequence>
<name>A0A318UBC8_9RHOB</name>
<dbReference type="Proteomes" id="UP000247727">
    <property type="component" value="Unassembled WGS sequence"/>
</dbReference>
<dbReference type="AlphaFoldDB" id="A0A318UBC8"/>
<dbReference type="EMBL" id="QJTK01000001">
    <property type="protein sequence ID" value="PYF13251.1"/>
    <property type="molecule type" value="Genomic_DNA"/>
</dbReference>
<protein>
    <submittedName>
        <fullName evidence="1">Uncharacterized protein</fullName>
    </submittedName>
</protein>
<organism evidence="1 2">
    <name type="scientific">Rhodobacter viridis</name>
    <dbReference type="NCBI Taxonomy" id="1054202"/>
    <lineage>
        <taxon>Bacteria</taxon>
        <taxon>Pseudomonadati</taxon>
        <taxon>Pseudomonadota</taxon>
        <taxon>Alphaproteobacteria</taxon>
        <taxon>Rhodobacterales</taxon>
        <taxon>Rhodobacter group</taxon>
        <taxon>Rhodobacter</taxon>
    </lineage>
</organism>
<reference evidence="1 2" key="1">
    <citation type="submission" date="2018-06" db="EMBL/GenBank/DDBJ databases">
        <title>Genomic Encyclopedia of Type Strains, Phase III (KMG-III): the genomes of soil and plant-associated and newly described type strains.</title>
        <authorList>
            <person name="Whitman W."/>
        </authorList>
    </citation>
    <scope>NUCLEOTIDE SEQUENCE [LARGE SCALE GENOMIC DNA]</scope>
    <source>
        <strain evidence="1 2">JA737</strain>
    </source>
</reference>